<reference evidence="4 5" key="1">
    <citation type="journal article" date="2012" name="Genome Biol.">
        <title>Genome and low-iron response of an oceanic diatom adapted to chronic iron limitation.</title>
        <authorList>
            <person name="Lommer M."/>
            <person name="Specht M."/>
            <person name="Roy A.S."/>
            <person name="Kraemer L."/>
            <person name="Andreson R."/>
            <person name="Gutowska M.A."/>
            <person name="Wolf J."/>
            <person name="Bergner S.V."/>
            <person name="Schilhabel M.B."/>
            <person name="Klostermeier U.C."/>
            <person name="Beiko R.G."/>
            <person name="Rosenstiel P."/>
            <person name="Hippler M."/>
            <person name="Laroche J."/>
        </authorList>
    </citation>
    <scope>NUCLEOTIDE SEQUENCE [LARGE SCALE GENOMIC DNA]</scope>
    <source>
        <strain evidence="4 5">CCMP1005</strain>
    </source>
</reference>
<evidence type="ECO:0000256" key="2">
    <source>
        <dbReference type="PROSITE-ProRule" id="PRU00703"/>
    </source>
</evidence>
<keyword evidence="1 2" id="KW-0129">CBS domain</keyword>
<evidence type="ECO:0000313" key="5">
    <source>
        <dbReference type="Proteomes" id="UP000266841"/>
    </source>
</evidence>
<dbReference type="CDD" id="cd04623">
    <property type="entry name" value="CBS_pair_bac_euk"/>
    <property type="match status" value="1"/>
</dbReference>
<keyword evidence="5" id="KW-1185">Reference proteome</keyword>
<sequence length="332" mass="35862">HAVALLLAAADHRREGLHLPAQTEATKGGRVGRAADIWPWRNSKCSSQRTTPGLRVSSLPAGLPPELWAAWSSGALSGLDQSRYLLQKCQHPTLSSVRRRLLIIFHPPIGSPLFRGTAMLEDGPKQNLAQVANKIDKDRANFQPITMLSAGSRFALRSAPILARGAQARGVQTVKEGLTATDAWNKSCYSEIDYTIDESLPVYDAVQKFAAYNVGCLVTTDSDGNISGVVSERDYVCKIALLGKTSRETSVREISTKSANLITASPSETVSDCMAKMLLKDIRHLPLLDEDGGVVGIVSIKDLVKAELKEKEEAIRTLSDFALGKGGHFGSD</sequence>
<evidence type="ECO:0000256" key="1">
    <source>
        <dbReference type="ARBA" id="ARBA00023122"/>
    </source>
</evidence>
<dbReference type="SUPFAM" id="SSF54631">
    <property type="entry name" value="CBS-domain pair"/>
    <property type="match status" value="1"/>
</dbReference>
<dbReference type="Pfam" id="PF00571">
    <property type="entry name" value="CBS"/>
    <property type="match status" value="2"/>
</dbReference>
<dbReference type="Gene3D" id="3.10.580.10">
    <property type="entry name" value="CBS-domain"/>
    <property type="match status" value="1"/>
</dbReference>
<dbReference type="PANTHER" id="PTHR43080:SF2">
    <property type="entry name" value="CBS DOMAIN-CONTAINING PROTEIN"/>
    <property type="match status" value="1"/>
</dbReference>
<evidence type="ECO:0000313" key="4">
    <source>
        <dbReference type="EMBL" id="EJK44669.1"/>
    </source>
</evidence>
<dbReference type="InterPro" id="IPR046342">
    <property type="entry name" value="CBS_dom_sf"/>
</dbReference>
<dbReference type="EMBL" id="AGNL01049379">
    <property type="protein sequence ID" value="EJK44669.1"/>
    <property type="molecule type" value="Genomic_DNA"/>
</dbReference>
<dbReference type="InterPro" id="IPR044725">
    <property type="entry name" value="CBSX3_CBS_dom"/>
</dbReference>
<dbReference type="InterPro" id="IPR051257">
    <property type="entry name" value="Diverse_CBS-Domain"/>
</dbReference>
<dbReference type="PROSITE" id="PS51371">
    <property type="entry name" value="CBS"/>
    <property type="match status" value="2"/>
</dbReference>
<gene>
    <name evidence="4" type="ORF">THAOC_36775</name>
</gene>
<feature type="domain" description="CBS" evidence="3">
    <location>
        <begin position="254"/>
        <end position="313"/>
    </location>
</feature>
<organism evidence="4 5">
    <name type="scientific">Thalassiosira oceanica</name>
    <name type="common">Marine diatom</name>
    <dbReference type="NCBI Taxonomy" id="159749"/>
    <lineage>
        <taxon>Eukaryota</taxon>
        <taxon>Sar</taxon>
        <taxon>Stramenopiles</taxon>
        <taxon>Ochrophyta</taxon>
        <taxon>Bacillariophyta</taxon>
        <taxon>Coscinodiscophyceae</taxon>
        <taxon>Thalassiosirophycidae</taxon>
        <taxon>Thalassiosirales</taxon>
        <taxon>Thalassiosiraceae</taxon>
        <taxon>Thalassiosira</taxon>
    </lineage>
</organism>
<dbReference type="Proteomes" id="UP000266841">
    <property type="component" value="Unassembled WGS sequence"/>
</dbReference>
<proteinExistence type="predicted"/>
<dbReference type="eggNOG" id="ENOG502QQ7J">
    <property type="taxonomic scope" value="Eukaryota"/>
</dbReference>
<dbReference type="SMART" id="SM00116">
    <property type="entry name" value="CBS"/>
    <property type="match status" value="2"/>
</dbReference>
<feature type="non-terminal residue" evidence="4">
    <location>
        <position position="1"/>
    </location>
</feature>
<comment type="caution">
    <text evidence="4">The sequence shown here is derived from an EMBL/GenBank/DDBJ whole genome shotgun (WGS) entry which is preliminary data.</text>
</comment>
<feature type="domain" description="CBS" evidence="3">
    <location>
        <begin position="189"/>
        <end position="246"/>
    </location>
</feature>
<accession>K0R1C2</accession>
<dbReference type="AlphaFoldDB" id="K0R1C2"/>
<dbReference type="OrthoDB" id="418595at2759"/>
<evidence type="ECO:0000259" key="3">
    <source>
        <dbReference type="PROSITE" id="PS51371"/>
    </source>
</evidence>
<dbReference type="PANTHER" id="PTHR43080">
    <property type="entry name" value="CBS DOMAIN-CONTAINING PROTEIN CBSX3, MITOCHONDRIAL"/>
    <property type="match status" value="1"/>
</dbReference>
<protein>
    <recommendedName>
        <fullName evidence="3">CBS domain-containing protein</fullName>
    </recommendedName>
</protein>
<name>K0R1C2_THAOC</name>
<dbReference type="InterPro" id="IPR000644">
    <property type="entry name" value="CBS_dom"/>
</dbReference>